<dbReference type="InterPro" id="IPR010980">
    <property type="entry name" value="Cyt_c/b562"/>
</dbReference>
<gene>
    <name evidence="2" type="ORF">HZS81_08405</name>
</gene>
<sequence>MLDVSDLYKAGGLAPRRSTCLVRSSLLGFVVIAAITLATTGAYADSHGISAPKDVDETRFESEREAVMWRQQELKDIESLLRQLRFDLVNNRDAKAAAPRLKELKERASADNLIPAYIVGTHGHGSDARPEIWEEWGRFEDGFYDLEQRIDTLIDAANAEEYRAAAKALSEVGDSCKGCHRQYRYD</sequence>
<dbReference type="PROSITE" id="PS51009">
    <property type="entry name" value="CYTCII"/>
    <property type="match status" value="1"/>
</dbReference>
<dbReference type="Pfam" id="PF01322">
    <property type="entry name" value="Cytochrom_C_2"/>
    <property type="match status" value="1"/>
</dbReference>
<dbReference type="GO" id="GO:0022900">
    <property type="term" value="P:electron transport chain"/>
    <property type="evidence" value="ECO:0007669"/>
    <property type="project" value="InterPro"/>
</dbReference>
<name>A0A7Z0LKQ2_9GAMM</name>
<proteinExistence type="predicted"/>
<organism evidence="2 3">
    <name type="scientific">Vreelandella salicampi</name>
    <dbReference type="NCBI Taxonomy" id="1449798"/>
    <lineage>
        <taxon>Bacteria</taxon>
        <taxon>Pseudomonadati</taxon>
        <taxon>Pseudomonadota</taxon>
        <taxon>Gammaproteobacteria</taxon>
        <taxon>Oceanospirillales</taxon>
        <taxon>Halomonadaceae</taxon>
        <taxon>Vreelandella</taxon>
    </lineage>
</organism>
<evidence type="ECO:0000256" key="1">
    <source>
        <dbReference type="SAM" id="Phobius"/>
    </source>
</evidence>
<dbReference type="GO" id="GO:0020037">
    <property type="term" value="F:heme binding"/>
    <property type="evidence" value="ECO:0007669"/>
    <property type="project" value="InterPro"/>
</dbReference>
<keyword evidence="1" id="KW-0472">Membrane</keyword>
<keyword evidence="3" id="KW-1185">Reference proteome</keyword>
<dbReference type="SUPFAM" id="SSF47175">
    <property type="entry name" value="Cytochromes"/>
    <property type="match status" value="1"/>
</dbReference>
<evidence type="ECO:0000313" key="2">
    <source>
        <dbReference type="EMBL" id="NYS60779.1"/>
    </source>
</evidence>
<protein>
    <submittedName>
        <fullName evidence="2">Cytochrome c</fullName>
    </submittedName>
</protein>
<reference evidence="2 3" key="1">
    <citation type="journal article" date="2015" name="Int. J. Syst. Evol. Microbiol.">
        <title>Halomonas salicampi sp. nov., a halotolerant and alkalitolerant bacterium isolated from a saltern soil.</title>
        <authorList>
            <person name="Lee J.C."/>
            <person name="Kim Y.S."/>
            <person name="Yun B.S."/>
            <person name="Whang K.S."/>
        </authorList>
    </citation>
    <scope>NUCLEOTIDE SEQUENCE [LARGE SCALE GENOMIC DNA]</scope>
    <source>
        <strain evidence="2 3">BH103</strain>
    </source>
</reference>
<evidence type="ECO:0000313" key="3">
    <source>
        <dbReference type="Proteomes" id="UP000586119"/>
    </source>
</evidence>
<comment type="caution">
    <text evidence="2">The sequence shown here is derived from an EMBL/GenBank/DDBJ whole genome shotgun (WGS) entry which is preliminary data.</text>
</comment>
<dbReference type="Gene3D" id="1.20.120.10">
    <property type="entry name" value="Cytochrome c/b562"/>
    <property type="match status" value="1"/>
</dbReference>
<dbReference type="AlphaFoldDB" id="A0A7Z0LKQ2"/>
<dbReference type="GO" id="GO:0005506">
    <property type="term" value="F:iron ion binding"/>
    <property type="evidence" value="ECO:0007669"/>
    <property type="project" value="InterPro"/>
</dbReference>
<dbReference type="InterPro" id="IPR002321">
    <property type="entry name" value="Cyt_c_II"/>
</dbReference>
<dbReference type="Proteomes" id="UP000586119">
    <property type="component" value="Unassembled WGS sequence"/>
</dbReference>
<keyword evidence="1" id="KW-0812">Transmembrane</keyword>
<dbReference type="EMBL" id="JACCDF010000006">
    <property type="protein sequence ID" value="NYS60779.1"/>
    <property type="molecule type" value="Genomic_DNA"/>
</dbReference>
<dbReference type="GO" id="GO:0009055">
    <property type="term" value="F:electron transfer activity"/>
    <property type="evidence" value="ECO:0007669"/>
    <property type="project" value="InterPro"/>
</dbReference>
<feature type="transmembrane region" description="Helical" evidence="1">
    <location>
        <begin position="21"/>
        <end position="44"/>
    </location>
</feature>
<accession>A0A7Z0LKQ2</accession>
<keyword evidence="1" id="KW-1133">Transmembrane helix</keyword>